<dbReference type="EMBL" id="AP005719">
    <property type="protein sequence ID" value="BAD31665.1"/>
    <property type="molecule type" value="Genomic_DNA"/>
</dbReference>
<reference evidence="2" key="1">
    <citation type="submission" date="2002-05" db="EMBL/GenBank/DDBJ databases">
        <title>Oryza sativa nipponbare(GA3) genomic DNA, chromosome 7, BAC clone:OSJNBa0031C24.</title>
        <authorList>
            <person name="Sasaki T."/>
            <person name="Matsumoto T."/>
            <person name="Katayose Y."/>
        </authorList>
    </citation>
    <scope>NUCLEOTIDE SEQUENCE</scope>
</reference>
<accession>Q8GVK6</accession>
<sequence>MGATYKLRHVGVDDMPFVRDTFAFITRQSQTPSSHPRPQLGCCLTRNAVSGTIHAIPRRSRELPWAFAKALPAERWSSSPTDHHLPKMCLYPPIDHLSGKAVVLSPPCRSAPKIAGATADCHDFSCFYVGGQASCMASTTMAAATETTGDAVYRMPPRRRDTPTPPSRQLRLLFRNEMVAVAGMLLEEPSTHATLLGHTEGPQSSRGHRRGARTPSSSPAVILSLHHGGVVMSTDLLALIASLRQDRCHSSSGLMQSVRAAAEVVVLSVHDAFSLSRRSVKVQCPYIIVEPFVMPSGHPFVTSERHCLVPVHRHQAEVVVSSIHNVFLSAAPRLRDAIRPRCPSPRQVGVVVLSSRQDEIPPETIRAESTPTNALSRSADEAFTSSKVAVITGALIEPLLRARYHINWINSRSII</sequence>
<protein>
    <submittedName>
        <fullName evidence="2">Uncharacterized protein</fullName>
    </submittedName>
</protein>
<reference evidence="4" key="3">
    <citation type="journal article" date="2005" name="Nature">
        <title>The map-based sequence of the rice genome.</title>
        <authorList>
            <consortium name="International rice genome sequencing project (IRGSP)"/>
            <person name="Matsumoto T."/>
            <person name="Wu J."/>
            <person name="Kanamori H."/>
            <person name="Katayose Y."/>
            <person name="Fujisawa M."/>
            <person name="Namiki N."/>
            <person name="Mizuno H."/>
            <person name="Yamamoto K."/>
            <person name="Antonio B.A."/>
            <person name="Baba T."/>
            <person name="Sakata K."/>
            <person name="Nagamura Y."/>
            <person name="Aoki H."/>
            <person name="Arikawa K."/>
            <person name="Arita K."/>
            <person name="Bito T."/>
            <person name="Chiden Y."/>
            <person name="Fujitsuka N."/>
            <person name="Fukunaka R."/>
            <person name="Hamada M."/>
            <person name="Harada C."/>
            <person name="Hayashi A."/>
            <person name="Hijishita S."/>
            <person name="Honda M."/>
            <person name="Hosokawa S."/>
            <person name="Ichikawa Y."/>
            <person name="Idonuma A."/>
            <person name="Iijima M."/>
            <person name="Ikeda M."/>
            <person name="Ikeno M."/>
            <person name="Ito K."/>
            <person name="Ito S."/>
            <person name="Ito T."/>
            <person name="Ito Y."/>
            <person name="Ito Y."/>
            <person name="Iwabuchi A."/>
            <person name="Kamiya K."/>
            <person name="Karasawa W."/>
            <person name="Kurita K."/>
            <person name="Katagiri S."/>
            <person name="Kikuta A."/>
            <person name="Kobayashi H."/>
            <person name="Kobayashi N."/>
            <person name="Machita K."/>
            <person name="Maehara T."/>
            <person name="Masukawa M."/>
            <person name="Mizubayashi T."/>
            <person name="Mukai Y."/>
            <person name="Nagasaki H."/>
            <person name="Nagata Y."/>
            <person name="Naito S."/>
            <person name="Nakashima M."/>
            <person name="Nakama Y."/>
            <person name="Nakamichi Y."/>
            <person name="Nakamura M."/>
            <person name="Meguro A."/>
            <person name="Negishi M."/>
            <person name="Ohta I."/>
            <person name="Ohta T."/>
            <person name="Okamoto M."/>
            <person name="Ono N."/>
            <person name="Saji S."/>
            <person name="Sakaguchi M."/>
            <person name="Sakai K."/>
            <person name="Shibata M."/>
            <person name="Shimokawa T."/>
            <person name="Song J."/>
            <person name="Takazaki Y."/>
            <person name="Terasawa K."/>
            <person name="Tsugane M."/>
            <person name="Tsuji K."/>
            <person name="Ueda S."/>
            <person name="Waki K."/>
            <person name="Yamagata H."/>
            <person name="Yamamoto M."/>
            <person name="Yamamoto S."/>
            <person name="Yamane H."/>
            <person name="Yoshiki S."/>
            <person name="Yoshihara R."/>
            <person name="Yukawa K."/>
            <person name="Zhong H."/>
            <person name="Yano M."/>
            <person name="Yuan Q."/>
            <person name="Ouyang S."/>
            <person name="Liu J."/>
            <person name="Jones K.M."/>
            <person name="Gansberger K."/>
            <person name="Moffat K."/>
            <person name="Hill J."/>
            <person name="Bera J."/>
            <person name="Fadrosh D."/>
            <person name="Jin S."/>
            <person name="Johri S."/>
            <person name="Kim M."/>
            <person name="Overton L."/>
            <person name="Reardon M."/>
            <person name="Tsitrin T."/>
            <person name="Vuong H."/>
            <person name="Weaver B."/>
            <person name="Ciecko A."/>
            <person name="Tallon L."/>
            <person name="Jackson J."/>
            <person name="Pai G."/>
            <person name="Aken S.V."/>
            <person name="Utterback T."/>
            <person name="Reidmuller S."/>
            <person name="Feldblyum T."/>
            <person name="Hsiao J."/>
            <person name="Zismann V."/>
            <person name="Iobst S."/>
            <person name="de Vazeille A.R."/>
            <person name="Buell C.R."/>
            <person name="Ying K."/>
            <person name="Li Y."/>
            <person name="Lu T."/>
            <person name="Huang Y."/>
            <person name="Zhao Q."/>
            <person name="Feng Q."/>
            <person name="Zhang L."/>
            <person name="Zhu J."/>
            <person name="Weng Q."/>
            <person name="Mu J."/>
            <person name="Lu Y."/>
            <person name="Fan D."/>
            <person name="Liu Y."/>
            <person name="Guan J."/>
            <person name="Zhang Y."/>
            <person name="Yu S."/>
            <person name="Liu X."/>
            <person name="Zhang Y."/>
            <person name="Hong G."/>
            <person name="Han B."/>
            <person name="Choisne N."/>
            <person name="Demange N."/>
            <person name="Orjeda G."/>
            <person name="Samain S."/>
            <person name="Cattolico L."/>
            <person name="Pelletier E."/>
            <person name="Couloux A."/>
            <person name="Segurens B."/>
            <person name="Wincker P."/>
            <person name="D'Hont A."/>
            <person name="Scarpelli C."/>
            <person name="Weissenbach J."/>
            <person name="Salanoubat M."/>
            <person name="Quetier F."/>
            <person name="Yu Y."/>
            <person name="Kim H.R."/>
            <person name="Rambo T."/>
            <person name="Currie J."/>
            <person name="Collura K."/>
            <person name="Luo M."/>
            <person name="Yang T."/>
            <person name="Ammiraju J.S.S."/>
            <person name="Engler F."/>
            <person name="Soderlund C."/>
            <person name="Wing R.A."/>
            <person name="Palmer L.E."/>
            <person name="de la Bastide M."/>
            <person name="Spiegel L."/>
            <person name="Nascimento L."/>
            <person name="Zutavern T."/>
            <person name="O'Shaughnessy A."/>
            <person name="Dike S."/>
            <person name="Dedhia N."/>
            <person name="Preston R."/>
            <person name="Balija V."/>
            <person name="McCombie W.R."/>
            <person name="Chow T."/>
            <person name="Chen H."/>
            <person name="Chung M."/>
            <person name="Chen C."/>
            <person name="Shaw J."/>
            <person name="Wu H."/>
            <person name="Hsiao K."/>
            <person name="Chao Y."/>
            <person name="Chu M."/>
            <person name="Cheng C."/>
            <person name="Hour A."/>
            <person name="Lee P."/>
            <person name="Lin S."/>
            <person name="Lin Y."/>
            <person name="Liou J."/>
            <person name="Liu S."/>
            <person name="Hsing Y."/>
            <person name="Raghuvanshi S."/>
            <person name="Mohanty A."/>
            <person name="Bharti A.K."/>
            <person name="Gaur A."/>
            <person name="Gupta V."/>
            <person name="Kumar D."/>
            <person name="Ravi V."/>
            <person name="Vij S."/>
            <person name="Kapur A."/>
            <person name="Khurana P."/>
            <person name="Khurana P."/>
            <person name="Khurana J.P."/>
            <person name="Tyagi A.K."/>
            <person name="Gaikwad K."/>
            <person name="Singh A."/>
            <person name="Dalal V."/>
            <person name="Srivastava S."/>
            <person name="Dixit A."/>
            <person name="Pal A.K."/>
            <person name="Ghazi I.A."/>
            <person name="Yadav M."/>
            <person name="Pandit A."/>
            <person name="Bhargava A."/>
            <person name="Sureshbabu K."/>
            <person name="Batra K."/>
            <person name="Sharma T.R."/>
            <person name="Mohapatra T."/>
            <person name="Singh N.K."/>
            <person name="Messing J."/>
            <person name="Nelson A.B."/>
            <person name="Fuks G."/>
            <person name="Kavchok S."/>
            <person name="Keizer G."/>
            <person name="Linton E."/>
            <person name="Llaca V."/>
            <person name="Song R."/>
            <person name="Tanyolac B."/>
            <person name="Young S."/>
            <person name="Ho-Il K."/>
            <person name="Hahn J.H."/>
            <person name="Sangsakoo G."/>
            <person name="Vanavichit A."/>
            <person name="de Mattos Luiz.A.T."/>
            <person name="Zimmer P.D."/>
            <person name="Malone G."/>
            <person name="Dellagostin O."/>
            <person name="de Oliveira A.C."/>
            <person name="Bevan M."/>
            <person name="Bancroft I."/>
            <person name="Minx P."/>
            <person name="Cordum H."/>
            <person name="Wilson R."/>
            <person name="Cheng Z."/>
            <person name="Jin W."/>
            <person name="Jiang J."/>
            <person name="Leong S.A."/>
            <person name="Iwama H."/>
            <person name="Gojobori T."/>
            <person name="Itoh T."/>
            <person name="Niimura Y."/>
            <person name="Fujii Y."/>
            <person name="Habara T."/>
            <person name="Sakai H."/>
            <person name="Sato Y."/>
            <person name="Wilson G."/>
            <person name="Kumar K."/>
            <person name="McCouch S."/>
            <person name="Juretic N."/>
            <person name="Hoen D."/>
            <person name="Wright S."/>
            <person name="Bruskiewich R."/>
            <person name="Bureau T."/>
            <person name="Miyao A."/>
            <person name="Hirochika H."/>
            <person name="Nishikawa T."/>
            <person name="Kadowaki K."/>
            <person name="Sugiura M."/>
            <person name="Burr B."/>
            <person name="Sasaki T."/>
        </authorList>
    </citation>
    <scope>NUCLEOTIDE SEQUENCE [LARGE SCALE GENOMIC DNA]</scope>
    <source>
        <strain evidence="4">cv. Nipponbare</strain>
    </source>
</reference>
<evidence type="ECO:0000313" key="3">
    <source>
        <dbReference type="EMBL" id="BAD31665.1"/>
    </source>
</evidence>
<proteinExistence type="predicted"/>
<feature type="region of interest" description="Disordered" evidence="1">
    <location>
        <begin position="194"/>
        <end position="217"/>
    </location>
</feature>
<evidence type="ECO:0000256" key="1">
    <source>
        <dbReference type="SAM" id="MobiDB-lite"/>
    </source>
</evidence>
<evidence type="ECO:0000313" key="2">
    <source>
        <dbReference type="EMBL" id="BAC20112.1"/>
    </source>
</evidence>
<dbReference type="AlphaFoldDB" id="Q8GVK6"/>
<name>Q8GVK6_ORYSJ</name>
<evidence type="ECO:0000313" key="4">
    <source>
        <dbReference type="Proteomes" id="UP000000763"/>
    </source>
</evidence>
<dbReference type="EMBL" id="AP005160">
    <property type="protein sequence ID" value="BAC20112.1"/>
    <property type="molecule type" value="Genomic_DNA"/>
</dbReference>
<gene>
    <name evidence="3" type="primary">B1130E10.112</name>
    <name evidence="2" type="ORF">OSJNBa0031C24.136</name>
</gene>
<reference evidence="3" key="2">
    <citation type="submission" date="2002-09" db="EMBL/GenBank/DDBJ databases">
        <title>Oryza sativa nipponbare(GA3) genomic DNA, chromosome 7, BAC clone:B1130E10.</title>
        <authorList>
            <person name="Sasaki T."/>
            <person name="Matsumoto T."/>
            <person name="Katayose Y."/>
        </authorList>
    </citation>
    <scope>NUCLEOTIDE SEQUENCE</scope>
</reference>
<dbReference type="Proteomes" id="UP000000763">
    <property type="component" value="Chromosome 7"/>
</dbReference>
<organism evidence="2 4">
    <name type="scientific">Oryza sativa subsp. japonica</name>
    <name type="common">Rice</name>
    <dbReference type="NCBI Taxonomy" id="39947"/>
    <lineage>
        <taxon>Eukaryota</taxon>
        <taxon>Viridiplantae</taxon>
        <taxon>Streptophyta</taxon>
        <taxon>Embryophyta</taxon>
        <taxon>Tracheophyta</taxon>
        <taxon>Spermatophyta</taxon>
        <taxon>Magnoliopsida</taxon>
        <taxon>Liliopsida</taxon>
        <taxon>Poales</taxon>
        <taxon>Poaceae</taxon>
        <taxon>BOP clade</taxon>
        <taxon>Oryzoideae</taxon>
        <taxon>Oryzeae</taxon>
        <taxon>Oryzinae</taxon>
        <taxon>Oryza</taxon>
        <taxon>Oryza sativa</taxon>
    </lineage>
</organism>
<dbReference type="HOGENOM" id="CLU_3178197_0_0_1"/>
<reference evidence="4" key="4">
    <citation type="journal article" date="2008" name="Nucleic Acids Res.">
        <title>The rice annotation project database (RAP-DB): 2008 update.</title>
        <authorList>
            <consortium name="The rice annotation project (RAP)"/>
        </authorList>
    </citation>
    <scope>GENOME REANNOTATION</scope>
    <source>
        <strain evidence="4">cv. Nipponbare</strain>
    </source>
</reference>